<evidence type="ECO:0000313" key="3">
    <source>
        <dbReference type="EMBL" id="ELU02460.1"/>
    </source>
</evidence>
<dbReference type="STRING" id="283909.R7U7Y7"/>
<evidence type="ECO:0000256" key="2">
    <source>
        <dbReference type="SAM" id="Phobius"/>
    </source>
</evidence>
<evidence type="ECO:0000256" key="1">
    <source>
        <dbReference type="SAM" id="MobiDB-lite"/>
    </source>
</evidence>
<dbReference type="GO" id="GO:0035091">
    <property type="term" value="F:phosphatidylinositol binding"/>
    <property type="evidence" value="ECO:0007669"/>
    <property type="project" value="TreeGrafter"/>
</dbReference>
<dbReference type="PANTHER" id="PTHR45761">
    <property type="entry name" value="EXTENDED SYNAPTOTAGMIN-LIKE PROTEIN 2, ISOFORM C"/>
    <property type="match status" value="1"/>
</dbReference>
<keyword evidence="2" id="KW-0472">Membrane</keyword>
<dbReference type="InterPro" id="IPR051634">
    <property type="entry name" value="Extended_Synaptotagmin"/>
</dbReference>
<keyword evidence="5" id="KW-1185">Reference proteome</keyword>
<feature type="compositionally biased region" description="Pro residues" evidence="1">
    <location>
        <begin position="1"/>
        <end position="12"/>
    </location>
</feature>
<dbReference type="Proteomes" id="UP000014760">
    <property type="component" value="Unassembled WGS sequence"/>
</dbReference>
<evidence type="ECO:0000313" key="4">
    <source>
        <dbReference type="EnsemblMetazoa" id="CapteP201276"/>
    </source>
</evidence>
<sequence>MADSQPKPPTKPPNQQINGAGSQTQGVQLLPLITKYFKTAGVLLLAWSAGYFRFSSTWVLIGMFFYVINEEYRKVKSSKRAFAQQAILNEKQAILARVDELPSWMNFSNSKAGIMEFTTSKELCADMLRQHASIL</sequence>
<dbReference type="HOGENOM" id="CLU_1887701_0_0_1"/>
<protein>
    <submittedName>
        <fullName evidence="3 4">Uncharacterized protein</fullName>
    </submittedName>
</protein>
<keyword evidence="2" id="KW-1133">Transmembrane helix</keyword>
<reference evidence="3 5" key="2">
    <citation type="journal article" date="2013" name="Nature">
        <title>Insights into bilaterian evolution from three spiralian genomes.</title>
        <authorList>
            <person name="Simakov O."/>
            <person name="Marletaz F."/>
            <person name="Cho S.J."/>
            <person name="Edsinger-Gonzales E."/>
            <person name="Havlak P."/>
            <person name="Hellsten U."/>
            <person name="Kuo D.H."/>
            <person name="Larsson T."/>
            <person name="Lv J."/>
            <person name="Arendt D."/>
            <person name="Savage R."/>
            <person name="Osoegawa K."/>
            <person name="de Jong P."/>
            <person name="Grimwood J."/>
            <person name="Chapman J.A."/>
            <person name="Shapiro H."/>
            <person name="Aerts A."/>
            <person name="Otillar R.P."/>
            <person name="Terry A.Y."/>
            <person name="Boore J.L."/>
            <person name="Grigoriev I.V."/>
            <person name="Lindberg D.R."/>
            <person name="Seaver E.C."/>
            <person name="Weisblat D.A."/>
            <person name="Putnam N.H."/>
            <person name="Rokhsar D.S."/>
        </authorList>
    </citation>
    <scope>NUCLEOTIDE SEQUENCE</scope>
    <source>
        <strain evidence="3 5">I ESC-2004</strain>
    </source>
</reference>
<accession>R7U7Y7</accession>
<proteinExistence type="predicted"/>
<keyword evidence="2" id="KW-0812">Transmembrane</keyword>
<dbReference type="EMBL" id="KB304017">
    <property type="protein sequence ID" value="ELU02460.1"/>
    <property type="molecule type" value="Genomic_DNA"/>
</dbReference>
<feature type="region of interest" description="Disordered" evidence="1">
    <location>
        <begin position="1"/>
        <end position="21"/>
    </location>
</feature>
<dbReference type="AlphaFoldDB" id="R7U7Y7"/>
<dbReference type="OrthoDB" id="6148175at2759"/>
<dbReference type="GO" id="GO:0005509">
    <property type="term" value="F:calcium ion binding"/>
    <property type="evidence" value="ECO:0007669"/>
    <property type="project" value="TreeGrafter"/>
</dbReference>
<dbReference type="GO" id="GO:0031210">
    <property type="term" value="F:phosphatidylcholine binding"/>
    <property type="evidence" value="ECO:0007669"/>
    <property type="project" value="TreeGrafter"/>
</dbReference>
<reference evidence="5" key="1">
    <citation type="submission" date="2012-12" db="EMBL/GenBank/DDBJ databases">
        <authorList>
            <person name="Hellsten U."/>
            <person name="Grimwood J."/>
            <person name="Chapman J.A."/>
            <person name="Shapiro H."/>
            <person name="Aerts A."/>
            <person name="Otillar R.P."/>
            <person name="Terry A.Y."/>
            <person name="Boore J.L."/>
            <person name="Simakov O."/>
            <person name="Marletaz F."/>
            <person name="Cho S.-J."/>
            <person name="Edsinger-Gonzales E."/>
            <person name="Havlak P."/>
            <person name="Kuo D.-H."/>
            <person name="Larsson T."/>
            <person name="Lv J."/>
            <person name="Arendt D."/>
            <person name="Savage R."/>
            <person name="Osoegawa K."/>
            <person name="de Jong P."/>
            <person name="Lindberg D.R."/>
            <person name="Seaver E.C."/>
            <person name="Weisblat D.A."/>
            <person name="Putnam N.H."/>
            <person name="Grigoriev I.V."/>
            <person name="Rokhsar D.S."/>
        </authorList>
    </citation>
    <scope>NUCLEOTIDE SEQUENCE</scope>
    <source>
        <strain evidence="5">I ESC-2004</strain>
    </source>
</reference>
<reference evidence="4" key="3">
    <citation type="submission" date="2015-06" db="UniProtKB">
        <authorList>
            <consortium name="EnsemblMetazoa"/>
        </authorList>
    </citation>
    <scope>IDENTIFICATION</scope>
</reference>
<dbReference type="EnsemblMetazoa" id="CapteT201276">
    <property type="protein sequence ID" value="CapteP201276"/>
    <property type="gene ID" value="CapteG201276"/>
</dbReference>
<dbReference type="PANTHER" id="PTHR45761:SF1">
    <property type="entry name" value="EXTENDED SYNAPTOTAGMIN-LIKE PROTEIN 2, ISOFORM C"/>
    <property type="match status" value="1"/>
</dbReference>
<organism evidence="3">
    <name type="scientific">Capitella teleta</name>
    <name type="common">Polychaete worm</name>
    <dbReference type="NCBI Taxonomy" id="283909"/>
    <lineage>
        <taxon>Eukaryota</taxon>
        <taxon>Metazoa</taxon>
        <taxon>Spiralia</taxon>
        <taxon>Lophotrochozoa</taxon>
        <taxon>Annelida</taxon>
        <taxon>Polychaeta</taxon>
        <taxon>Sedentaria</taxon>
        <taxon>Scolecida</taxon>
        <taxon>Capitellidae</taxon>
        <taxon>Capitella</taxon>
    </lineage>
</organism>
<dbReference type="GO" id="GO:0008429">
    <property type="term" value="F:phosphatidylethanolamine binding"/>
    <property type="evidence" value="ECO:0007669"/>
    <property type="project" value="TreeGrafter"/>
</dbReference>
<gene>
    <name evidence="3" type="ORF">CAPTEDRAFT_201276</name>
</gene>
<dbReference type="GO" id="GO:0005544">
    <property type="term" value="F:calcium-dependent phospholipid binding"/>
    <property type="evidence" value="ECO:0007669"/>
    <property type="project" value="TreeGrafter"/>
</dbReference>
<feature type="transmembrane region" description="Helical" evidence="2">
    <location>
        <begin position="44"/>
        <end position="68"/>
    </location>
</feature>
<dbReference type="GO" id="GO:0005789">
    <property type="term" value="C:endoplasmic reticulum membrane"/>
    <property type="evidence" value="ECO:0007669"/>
    <property type="project" value="TreeGrafter"/>
</dbReference>
<dbReference type="EMBL" id="AMQN01025022">
    <property type="status" value="NOT_ANNOTATED_CDS"/>
    <property type="molecule type" value="Genomic_DNA"/>
</dbReference>
<name>R7U7Y7_CAPTE</name>
<evidence type="ECO:0000313" key="5">
    <source>
        <dbReference type="Proteomes" id="UP000014760"/>
    </source>
</evidence>